<feature type="region of interest" description="Disordered" evidence="1">
    <location>
        <begin position="13"/>
        <end position="60"/>
    </location>
</feature>
<gene>
    <name evidence="2" type="ORF">UA08_03715</name>
</gene>
<evidence type="ECO:0000313" key="3">
    <source>
        <dbReference type="Proteomes" id="UP000214365"/>
    </source>
</evidence>
<reference evidence="2 3" key="1">
    <citation type="submission" date="2015-06" db="EMBL/GenBank/DDBJ databases">
        <title>Talaromyces atroroseus IBT 11181 draft genome.</title>
        <authorList>
            <person name="Rasmussen K.B."/>
            <person name="Rasmussen S."/>
            <person name="Petersen B."/>
            <person name="Sicheritz-Ponten T."/>
            <person name="Mortensen U.H."/>
            <person name="Thrane U."/>
        </authorList>
    </citation>
    <scope>NUCLEOTIDE SEQUENCE [LARGE SCALE GENOMIC DNA]</scope>
    <source>
        <strain evidence="2 3">IBT 11181</strain>
    </source>
</reference>
<dbReference type="AlphaFoldDB" id="A0A225B101"/>
<dbReference type="SUPFAM" id="SSF56024">
    <property type="entry name" value="Phospholipase D/nuclease"/>
    <property type="match status" value="2"/>
</dbReference>
<dbReference type="EMBL" id="LFMY01000004">
    <property type="protein sequence ID" value="OKL60936.1"/>
    <property type="molecule type" value="Genomic_DNA"/>
</dbReference>
<dbReference type="GeneID" id="31003470"/>
<dbReference type="PANTHER" id="PTHR21248">
    <property type="entry name" value="CARDIOLIPIN SYNTHASE"/>
    <property type="match status" value="1"/>
</dbReference>
<protein>
    <recommendedName>
        <fullName evidence="4">PLD phosphodiesterase domain-containing protein</fullName>
    </recommendedName>
</protein>
<feature type="region of interest" description="Disordered" evidence="1">
    <location>
        <begin position="310"/>
        <end position="390"/>
    </location>
</feature>
<dbReference type="STRING" id="1441469.A0A225B101"/>
<sequence>MISDSLYQLAVSDKSVSSELAQNPKEFPGQIAHRLFSNRKPEAVDESRQSSSHEKGDEAGLQRALNSGKWGEQRPSNLFLKCYLDSLRSLENQPLAGVVSPSLMGSSGVVPLTIVSTLPDINRHTANCIVRAEKEVLLATNFWIHSDASILITNALRELSRRAGERGQKVVVKIIYDRGSVKQVYQNHQRVPPSEWASEKVKLPAPSDIPNIRMEVINYHRPVLGTFHAKFCVIDRKIGLLQSNNVQDNDNLEMMMHLEGPIVDSMYDTFLVCWDKRFDPALPTIGSPASQRPIPSHDSSAVVAETSGSEIIGSSQNQNGILSESTSSDPHYDLDLVEEAKRVNSQVHPRPNETRRDATTRHLNKRTLADKDGSQQSHGQPDGPDITEEDQMTPYIVLPRHDPVPMAMVNREPNGSPGNSNYPVPQNAAWLAGINNAEKSIFIQTPNMNAEPLLEPLLNAVKRGIIVTAYVTLGYNDSGELLPGQNGTNEMIAHRLYSSLSSEEEKSRLRIHNYVAKDRKTPIHNKFKYRSSHVKVMIVDETIAIQDSPLICKIWRDAIERNQNTHKFGHVSSEDGCWHDPETGQIADGTIGPDPGRFSWAKGIVGAVQRVRGAGGF</sequence>
<feature type="compositionally biased region" description="Basic and acidic residues" evidence="1">
    <location>
        <begin position="350"/>
        <end position="360"/>
    </location>
</feature>
<feature type="compositionally biased region" description="Polar residues" evidence="1">
    <location>
        <begin position="310"/>
        <end position="329"/>
    </location>
</feature>
<proteinExistence type="predicted"/>
<dbReference type="Gene3D" id="3.30.870.10">
    <property type="entry name" value="Endonuclease Chain A"/>
    <property type="match status" value="2"/>
</dbReference>
<feature type="compositionally biased region" description="Basic and acidic residues" evidence="1">
    <location>
        <begin position="330"/>
        <end position="342"/>
    </location>
</feature>
<comment type="caution">
    <text evidence="2">The sequence shown here is derived from an EMBL/GenBank/DDBJ whole genome shotgun (WGS) entry which is preliminary data.</text>
</comment>
<dbReference type="Proteomes" id="UP000214365">
    <property type="component" value="Unassembled WGS sequence"/>
</dbReference>
<accession>A0A225B101</accession>
<feature type="compositionally biased region" description="Basic and acidic residues" evidence="1">
    <location>
        <begin position="39"/>
        <end position="60"/>
    </location>
</feature>
<dbReference type="OrthoDB" id="9997422at2759"/>
<organism evidence="2 3">
    <name type="scientific">Talaromyces atroroseus</name>
    <dbReference type="NCBI Taxonomy" id="1441469"/>
    <lineage>
        <taxon>Eukaryota</taxon>
        <taxon>Fungi</taxon>
        <taxon>Dikarya</taxon>
        <taxon>Ascomycota</taxon>
        <taxon>Pezizomycotina</taxon>
        <taxon>Eurotiomycetes</taxon>
        <taxon>Eurotiomycetidae</taxon>
        <taxon>Eurotiales</taxon>
        <taxon>Trichocomaceae</taxon>
        <taxon>Talaromyces</taxon>
        <taxon>Talaromyces sect. Trachyspermi</taxon>
    </lineage>
</organism>
<dbReference type="CDD" id="cd00138">
    <property type="entry name" value="PLDc_SF"/>
    <property type="match status" value="2"/>
</dbReference>
<evidence type="ECO:0000256" key="1">
    <source>
        <dbReference type="SAM" id="MobiDB-lite"/>
    </source>
</evidence>
<dbReference type="RefSeq" id="XP_020121057.1">
    <property type="nucleotide sequence ID" value="XM_020266046.1"/>
</dbReference>
<name>A0A225B101_TALAT</name>
<evidence type="ECO:0000313" key="2">
    <source>
        <dbReference type="EMBL" id="OKL60936.1"/>
    </source>
</evidence>
<keyword evidence="3" id="KW-1185">Reference proteome</keyword>
<dbReference type="PANTHER" id="PTHR21248:SF22">
    <property type="entry name" value="PHOSPHOLIPASE D"/>
    <property type="match status" value="1"/>
</dbReference>
<evidence type="ECO:0008006" key="4">
    <source>
        <dbReference type="Google" id="ProtNLM"/>
    </source>
</evidence>